<gene>
    <name evidence="3" type="ORF">M2272_000891</name>
</gene>
<evidence type="ECO:0000259" key="2">
    <source>
        <dbReference type="Pfam" id="PF20229"/>
    </source>
</evidence>
<dbReference type="Pfam" id="PF20229">
    <property type="entry name" value="ChrB_N"/>
    <property type="match status" value="1"/>
</dbReference>
<reference evidence="3 4" key="1">
    <citation type="submission" date="2023-04" db="EMBL/GenBank/DDBJ databases">
        <title>Forest soil microbial communities from Buena Vista Peninsula, Colon Province, Panama.</title>
        <authorList>
            <person name="Bouskill N."/>
        </authorList>
    </citation>
    <scope>NUCLEOTIDE SEQUENCE [LARGE SCALE GENOMIC DNA]</scope>
    <source>
        <strain evidence="3 4">AC80</strain>
    </source>
</reference>
<sequence length="201" mass="21788">MQLVAVLSGAISGRMVDRGPFARHTIQFLDVLTLSGRRMNVTACGVTSVADQFVTNRCDAAVRRLVLAVRVPAEPSRHRIAVWWELRRGGALQIGQGMCVVPAIRAIQPTRWCGRSSPPQVFAVVDGFVEQLGDVVVMPAGISWRQNRCCWVRQDMNAPPSSSALTRCGHFTTRPSGPPAQKLSVSCESRPDGIAGRADPS</sequence>
<dbReference type="InterPro" id="IPR046858">
    <property type="entry name" value="ChrB_N"/>
</dbReference>
<dbReference type="EMBL" id="JARXVE010000001">
    <property type="protein sequence ID" value="MDH6194270.1"/>
    <property type="molecule type" value="Genomic_DNA"/>
</dbReference>
<accession>A0ABT6KWP1</accession>
<evidence type="ECO:0000313" key="4">
    <source>
        <dbReference type="Proteomes" id="UP001160130"/>
    </source>
</evidence>
<protein>
    <recommendedName>
        <fullName evidence="2">ChrB N-terminal domain-containing protein</fullName>
    </recommendedName>
</protein>
<evidence type="ECO:0000313" key="3">
    <source>
        <dbReference type="EMBL" id="MDH6194270.1"/>
    </source>
</evidence>
<feature type="region of interest" description="Disordered" evidence="1">
    <location>
        <begin position="172"/>
        <end position="201"/>
    </location>
</feature>
<feature type="domain" description="ChrB N-terminal" evidence="2">
    <location>
        <begin position="79"/>
        <end position="107"/>
    </location>
</feature>
<evidence type="ECO:0000256" key="1">
    <source>
        <dbReference type="SAM" id="MobiDB-lite"/>
    </source>
</evidence>
<organism evidence="3 4">
    <name type="scientific">Mycolicibacterium frederiksbergense</name>
    <dbReference type="NCBI Taxonomy" id="117567"/>
    <lineage>
        <taxon>Bacteria</taxon>
        <taxon>Bacillati</taxon>
        <taxon>Actinomycetota</taxon>
        <taxon>Actinomycetes</taxon>
        <taxon>Mycobacteriales</taxon>
        <taxon>Mycobacteriaceae</taxon>
        <taxon>Mycolicibacterium</taxon>
    </lineage>
</organism>
<comment type="caution">
    <text evidence="3">The sequence shown here is derived from an EMBL/GenBank/DDBJ whole genome shotgun (WGS) entry which is preliminary data.</text>
</comment>
<dbReference type="Proteomes" id="UP001160130">
    <property type="component" value="Unassembled WGS sequence"/>
</dbReference>
<proteinExistence type="predicted"/>
<keyword evidence="4" id="KW-1185">Reference proteome</keyword>
<name>A0ABT6KWP1_9MYCO</name>